<dbReference type="SUPFAM" id="SSF51395">
    <property type="entry name" value="FMN-linked oxidoreductases"/>
    <property type="match status" value="1"/>
</dbReference>
<organism evidence="2 3">
    <name type="scientific">Capronia epimyces CBS 606.96</name>
    <dbReference type="NCBI Taxonomy" id="1182542"/>
    <lineage>
        <taxon>Eukaryota</taxon>
        <taxon>Fungi</taxon>
        <taxon>Dikarya</taxon>
        <taxon>Ascomycota</taxon>
        <taxon>Pezizomycotina</taxon>
        <taxon>Eurotiomycetes</taxon>
        <taxon>Chaetothyriomycetidae</taxon>
        <taxon>Chaetothyriales</taxon>
        <taxon>Herpotrichiellaceae</taxon>
        <taxon>Capronia</taxon>
    </lineage>
</organism>
<keyword evidence="3" id="KW-1185">Reference proteome</keyword>
<dbReference type="RefSeq" id="XP_007735161.1">
    <property type="nucleotide sequence ID" value="XM_007736971.1"/>
</dbReference>
<dbReference type="HOGENOM" id="CLU_012153_0_2_1"/>
<feature type="domain" description="NADH:flavin oxidoreductase/NADH oxidase N-terminal" evidence="1">
    <location>
        <begin position="292"/>
        <end position="362"/>
    </location>
</feature>
<dbReference type="GeneID" id="19170961"/>
<evidence type="ECO:0000313" key="3">
    <source>
        <dbReference type="Proteomes" id="UP000019478"/>
    </source>
</evidence>
<dbReference type="InterPro" id="IPR013785">
    <property type="entry name" value="Aldolase_TIM"/>
</dbReference>
<dbReference type="Proteomes" id="UP000019478">
    <property type="component" value="Unassembled WGS sequence"/>
</dbReference>
<dbReference type="CDD" id="cd02933">
    <property type="entry name" value="OYE_like_FMN"/>
    <property type="match status" value="1"/>
</dbReference>
<dbReference type="eggNOG" id="KOG0134">
    <property type="taxonomic scope" value="Eukaryota"/>
</dbReference>
<reference evidence="2 3" key="1">
    <citation type="submission" date="2013-03" db="EMBL/GenBank/DDBJ databases">
        <title>The Genome Sequence of Capronia epimyces CBS 606.96.</title>
        <authorList>
            <consortium name="The Broad Institute Genomics Platform"/>
            <person name="Cuomo C."/>
            <person name="de Hoog S."/>
            <person name="Gorbushina A."/>
            <person name="Walker B."/>
            <person name="Young S.K."/>
            <person name="Zeng Q."/>
            <person name="Gargeya S."/>
            <person name="Fitzgerald M."/>
            <person name="Haas B."/>
            <person name="Abouelleil A."/>
            <person name="Allen A.W."/>
            <person name="Alvarado L."/>
            <person name="Arachchi H.M."/>
            <person name="Berlin A.M."/>
            <person name="Chapman S.B."/>
            <person name="Gainer-Dewar J."/>
            <person name="Goldberg J."/>
            <person name="Griggs A."/>
            <person name="Gujja S."/>
            <person name="Hansen M."/>
            <person name="Howarth C."/>
            <person name="Imamovic A."/>
            <person name="Ireland A."/>
            <person name="Larimer J."/>
            <person name="McCowan C."/>
            <person name="Murphy C."/>
            <person name="Pearson M."/>
            <person name="Poon T.W."/>
            <person name="Priest M."/>
            <person name="Roberts A."/>
            <person name="Saif S."/>
            <person name="Shea T."/>
            <person name="Sisk P."/>
            <person name="Sykes S."/>
            <person name="Wortman J."/>
            <person name="Nusbaum C."/>
            <person name="Birren B."/>
        </authorList>
    </citation>
    <scope>NUCLEOTIDE SEQUENCE [LARGE SCALE GENOMIC DNA]</scope>
    <source>
        <strain evidence="2 3">CBS 606.96</strain>
    </source>
</reference>
<dbReference type="EMBL" id="AMGY01000005">
    <property type="protein sequence ID" value="EXJ83038.1"/>
    <property type="molecule type" value="Genomic_DNA"/>
</dbReference>
<protein>
    <recommendedName>
        <fullName evidence="1">NADH:flavin oxidoreductase/NADH oxidase N-terminal domain-containing protein</fullName>
    </recommendedName>
</protein>
<dbReference type="GO" id="GO:0003959">
    <property type="term" value="F:NADPH dehydrogenase activity"/>
    <property type="evidence" value="ECO:0007669"/>
    <property type="project" value="TreeGrafter"/>
</dbReference>
<dbReference type="PANTHER" id="PTHR22893">
    <property type="entry name" value="NADH OXIDOREDUCTASE-RELATED"/>
    <property type="match status" value="1"/>
</dbReference>
<accession>W9XS37</accession>
<dbReference type="OrthoDB" id="276546at2759"/>
<feature type="domain" description="NADH:flavin oxidoreductase/NADH oxidase N-terminal" evidence="1">
    <location>
        <begin position="2"/>
        <end position="256"/>
    </location>
</feature>
<dbReference type="Pfam" id="PF00724">
    <property type="entry name" value="Oxidored_FMN"/>
    <property type="match status" value="2"/>
</dbReference>
<dbReference type="PANTHER" id="PTHR22893:SF129">
    <property type="entry name" value="FLAVIN OXIDOREDUCTASE HXNT"/>
    <property type="match status" value="1"/>
</dbReference>
<dbReference type="Gene3D" id="3.20.20.70">
    <property type="entry name" value="Aldolase class I"/>
    <property type="match status" value="1"/>
</dbReference>
<dbReference type="InterPro" id="IPR001155">
    <property type="entry name" value="OxRdtase_FMN_N"/>
</dbReference>
<dbReference type="GO" id="GO:0010181">
    <property type="term" value="F:FMN binding"/>
    <property type="evidence" value="ECO:0007669"/>
    <property type="project" value="InterPro"/>
</dbReference>
<dbReference type="InterPro" id="IPR045247">
    <property type="entry name" value="Oye-like"/>
</dbReference>
<evidence type="ECO:0000313" key="2">
    <source>
        <dbReference type="EMBL" id="EXJ83038.1"/>
    </source>
</evidence>
<name>W9XS37_9EURO</name>
<gene>
    <name evidence="2" type="ORF">A1O3_06855</name>
</gene>
<dbReference type="STRING" id="1182542.W9XS37"/>
<comment type="caution">
    <text evidence="2">The sequence shown here is derived from an EMBL/GenBank/DDBJ whole genome shotgun (WGS) entry which is preliminary data.</text>
</comment>
<evidence type="ECO:0000259" key="1">
    <source>
        <dbReference type="Pfam" id="PF00724"/>
    </source>
</evidence>
<dbReference type="AlphaFoldDB" id="W9XS37"/>
<proteinExistence type="predicted"/>
<sequence>MAPLGRLRADRLRDGVYTANSLNAEYYGQRASKGGLQLTESTPISRRAAGYPGIAGIFTPEQVEAFKPVTEAVHAKGGFIFCQLWHAGRASIPDYLDGETPVSSSAVALPGSFVGPGPKEYPAVVPKALTQPEIDDIVQDFAAAAKRAIAAGFDGVEIHGANGYLIEQFLHDNINQRTDQYGGNIQNRCRFPLEVLRAVTSAVGSERTGIRLSPFNYFHGTRDSDPMGHWAYLCEQIVALPRSNRPAYVNSIQPQFDEMLSEEAKMKALAASASTSTTASTSASASLLASASAKQDTSTYSLTPFRRILQRGDIKFLAAGNYNRDNALPTIENDEADGVIFGRHFIANPDLPRRLAEGLPLNPYDRSTFYGANPPSKGYTDYPFWSSDLASSPSLSASA</sequence>